<evidence type="ECO:0000313" key="2">
    <source>
        <dbReference type="EMBL" id="KAK4224986.1"/>
    </source>
</evidence>
<reference evidence="2" key="1">
    <citation type="journal article" date="2023" name="Mol. Phylogenet. Evol.">
        <title>Genome-scale phylogeny and comparative genomics of the fungal order Sordariales.</title>
        <authorList>
            <person name="Hensen N."/>
            <person name="Bonometti L."/>
            <person name="Westerberg I."/>
            <person name="Brannstrom I.O."/>
            <person name="Guillou S."/>
            <person name="Cros-Aarteil S."/>
            <person name="Calhoun S."/>
            <person name="Haridas S."/>
            <person name="Kuo A."/>
            <person name="Mondo S."/>
            <person name="Pangilinan J."/>
            <person name="Riley R."/>
            <person name="LaButti K."/>
            <person name="Andreopoulos B."/>
            <person name="Lipzen A."/>
            <person name="Chen C."/>
            <person name="Yan M."/>
            <person name="Daum C."/>
            <person name="Ng V."/>
            <person name="Clum A."/>
            <person name="Steindorff A."/>
            <person name="Ohm R.A."/>
            <person name="Martin F."/>
            <person name="Silar P."/>
            <person name="Natvig D.O."/>
            <person name="Lalanne C."/>
            <person name="Gautier V."/>
            <person name="Ament-Velasquez S.L."/>
            <person name="Kruys A."/>
            <person name="Hutchinson M.I."/>
            <person name="Powell A.J."/>
            <person name="Barry K."/>
            <person name="Miller A.N."/>
            <person name="Grigoriev I.V."/>
            <person name="Debuchy R."/>
            <person name="Gladieux P."/>
            <person name="Hiltunen Thoren M."/>
            <person name="Johannesson H."/>
        </authorList>
    </citation>
    <scope>NUCLEOTIDE SEQUENCE</scope>
    <source>
        <strain evidence="2">CBS 990.96</strain>
    </source>
</reference>
<accession>A0AAN7GR36</accession>
<dbReference type="EMBL" id="MU865378">
    <property type="protein sequence ID" value="KAK4224986.1"/>
    <property type="molecule type" value="Genomic_DNA"/>
</dbReference>
<proteinExistence type="predicted"/>
<dbReference type="Proteomes" id="UP001301958">
    <property type="component" value="Unassembled WGS sequence"/>
</dbReference>
<feature type="chain" id="PRO_5042931911" evidence="1">
    <location>
        <begin position="22"/>
        <end position="211"/>
    </location>
</feature>
<name>A0AAN7GR36_9PEZI</name>
<feature type="signal peptide" evidence="1">
    <location>
        <begin position="1"/>
        <end position="21"/>
    </location>
</feature>
<sequence>MFANWWCTNKTQILQLSFLAGSLFLWVDNGGDDGGTIFGSSIAHINSKRLGPFSISWLTAPVLPDHTPGFDQRFSCSRNVLEGFQSYSTLQEPSASHAVPCHVTKRGPRAEVDLSTPRNGIETTFAAFWFFLGNYLCPGLGSTSHKNEGEPAEIHAVLSRAARGKAAHVSPSVVISAMANPASIFQKTQCTHDAGNRICREATSILVLVWT</sequence>
<protein>
    <submittedName>
        <fullName evidence="2">Uncharacterized protein</fullName>
    </submittedName>
</protein>
<dbReference type="AlphaFoldDB" id="A0AAN7GR36"/>
<reference evidence="2" key="2">
    <citation type="submission" date="2023-05" db="EMBL/GenBank/DDBJ databases">
        <authorList>
            <consortium name="Lawrence Berkeley National Laboratory"/>
            <person name="Steindorff A."/>
            <person name="Hensen N."/>
            <person name="Bonometti L."/>
            <person name="Westerberg I."/>
            <person name="Brannstrom I.O."/>
            <person name="Guillou S."/>
            <person name="Cros-Aarteil S."/>
            <person name="Calhoun S."/>
            <person name="Haridas S."/>
            <person name="Kuo A."/>
            <person name="Mondo S."/>
            <person name="Pangilinan J."/>
            <person name="Riley R."/>
            <person name="Labutti K."/>
            <person name="Andreopoulos B."/>
            <person name="Lipzen A."/>
            <person name="Chen C."/>
            <person name="Yanf M."/>
            <person name="Daum C."/>
            <person name="Ng V."/>
            <person name="Clum A."/>
            <person name="Ohm R."/>
            <person name="Martin F."/>
            <person name="Silar P."/>
            <person name="Natvig D."/>
            <person name="Lalanne C."/>
            <person name="Gautier V."/>
            <person name="Ament-Velasquez S.L."/>
            <person name="Kruys A."/>
            <person name="Hutchinson M.I."/>
            <person name="Powell A.J."/>
            <person name="Barry K."/>
            <person name="Miller A.N."/>
            <person name="Grigoriev I.V."/>
            <person name="Debuchy R."/>
            <person name="Gladieux P."/>
            <person name="Thoren M.H."/>
            <person name="Johannesson H."/>
        </authorList>
    </citation>
    <scope>NUCLEOTIDE SEQUENCE</scope>
    <source>
        <strain evidence="2">CBS 990.96</strain>
    </source>
</reference>
<comment type="caution">
    <text evidence="2">The sequence shown here is derived from an EMBL/GenBank/DDBJ whole genome shotgun (WGS) entry which is preliminary data.</text>
</comment>
<organism evidence="2 3">
    <name type="scientific">Podospora fimiseda</name>
    <dbReference type="NCBI Taxonomy" id="252190"/>
    <lineage>
        <taxon>Eukaryota</taxon>
        <taxon>Fungi</taxon>
        <taxon>Dikarya</taxon>
        <taxon>Ascomycota</taxon>
        <taxon>Pezizomycotina</taxon>
        <taxon>Sordariomycetes</taxon>
        <taxon>Sordariomycetidae</taxon>
        <taxon>Sordariales</taxon>
        <taxon>Podosporaceae</taxon>
        <taxon>Podospora</taxon>
    </lineage>
</organism>
<keyword evidence="1" id="KW-0732">Signal</keyword>
<evidence type="ECO:0000313" key="3">
    <source>
        <dbReference type="Proteomes" id="UP001301958"/>
    </source>
</evidence>
<keyword evidence="3" id="KW-1185">Reference proteome</keyword>
<evidence type="ECO:0000256" key="1">
    <source>
        <dbReference type="SAM" id="SignalP"/>
    </source>
</evidence>
<gene>
    <name evidence="2" type="ORF">QBC38DRAFT_445963</name>
</gene>